<feature type="compositionally biased region" description="Basic and acidic residues" evidence="1">
    <location>
        <begin position="66"/>
        <end position="79"/>
    </location>
</feature>
<feature type="compositionally biased region" description="Basic and acidic residues" evidence="1">
    <location>
        <begin position="286"/>
        <end position="295"/>
    </location>
</feature>
<reference evidence="2" key="1">
    <citation type="submission" date="2023-06" db="EMBL/GenBank/DDBJ databases">
        <title>Genome-scale phylogeny and comparative genomics of the fungal order Sordariales.</title>
        <authorList>
            <consortium name="Lawrence Berkeley National Laboratory"/>
            <person name="Hensen N."/>
            <person name="Bonometti L."/>
            <person name="Westerberg I."/>
            <person name="Brannstrom I.O."/>
            <person name="Guillou S."/>
            <person name="Cros-Aarteil S."/>
            <person name="Calhoun S."/>
            <person name="Haridas S."/>
            <person name="Kuo A."/>
            <person name="Mondo S."/>
            <person name="Pangilinan J."/>
            <person name="Riley R."/>
            <person name="Labutti K."/>
            <person name="Andreopoulos B."/>
            <person name="Lipzen A."/>
            <person name="Chen C."/>
            <person name="Yanf M."/>
            <person name="Daum C."/>
            <person name="Ng V."/>
            <person name="Clum A."/>
            <person name="Steindorff A."/>
            <person name="Ohm R."/>
            <person name="Martin F."/>
            <person name="Silar P."/>
            <person name="Natvig D."/>
            <person name="Lalanne C."/>
            <person name="Gautier V."/>
            <person name="Ament-Velasquez S.L."/>
            <person name="Kruys A."/>
            <person name="Hutchinson M.I."/>
            <person name="Powell A.J."/>
            <person name="Barry K."/>
            <person name="Miller A.N."/>
            <person name="Grigoriev I.V."/>
            <person name="Debuchy R."/>
            <person name="Gladieux P."/>
            <person name="Thoren M.H."/>
            <person name="Johannesson H."/>
        </authorList>
    </citation>
    <scope>NUCLEOTIDE SEQUENCE</scope>
    <source>
        <strain evidence="2">CBS 307.81</strain>
    </source>
</reference>
<dbReference type="AlphaFoldDB" id="A0AA39ZKQ0"/>
<organism evidence="2 3">
    <name type="scientific">Cercophora samala</name>
    <dbReference type="NCBI Taxonomy" id="330535"/>
    <lineage>
        <taxon>Eukaryota</taxon>
        <taxon>Fungi</taxon>
        <taxon>Dikarya</taxon>
        <taxon>Ascomycota</taxon>
        <taxon>Pezizomycotina</taxon>
        <taxon>Sordariomycetes</taxon>
        <taxon>Sordariomycetidae</taxon>
        <taxon>Sordariales</taxon>
        <taxon>Lasiosphaeriaceae</taxon>
        <taxon>Cercophora</taxon>
    </lineage>
</organism>
<feature type="compositionally biased region" description="Basic and acidic residues" evidence="1">
    <location>
        <begin position="22"/>
        <end position="56"/>
    </location>
</feature>
<name>A0AA39ZKQ0_9PEZI</name>
<feature type="compositionally biased region" description="Basic and acidic residues" evidence="1">
    <location>
        <begin position="316"/>
        <end position="332"/>
    </location>
</feature>
<proteinExistence type="predicted"/>
<evidence type="ECO:0000313" key="3">
    <source>
        <dbReference type="Proteomes" id="UP001174997"/>
    </source>
</evidence>
<gene>
    <name evidence="2" type="ORF">QBC41DRAFT_6976</name>
</gene>
<feature type="compositionally biased region" description="Basic and acidic residues" evidence="1">
    <location>
        <begin position="255"/>
        <end position="270"/>
    </location>
</feature>
<feature type="region of interest" description="Disordered" evidence="1">
    <location>
        <begin position="1"/>
        <end position="343"/>
    </location>
</feature>
<protein>
    <submittedName>
        <fullName evidence="2">Uncharacterized protein</fullName>
    </submittedName>
</protein>
<dbReference type="EMBL" id="JAULSY010000010">
    <property type="protein sequence ID" value="KAK0672849.1"/>
    <property type="molecule type" value="Genomic_DNA"/>
</dbReference>
<evidence type="ECO:0000256" key="1">
    <source>
        <dbReference type="SAM" id="MobiDB-lite"/>
    </source>
</evidence>
<sequence>MDDDVLWMTATASRRKKHNHRAKDDHRRSDRPERSRHTRNTKERSHDRSRHTEAIEKPLNNAGKRHLLDDRADPSERVRAWVQRTQNRHPHRSLPTAPDSDERLRRTSSPRYRETDIIRSKKRGRSVSRSPSVSFEHGFESGQVEPRFEKRRRYKTHEDKYEYKGEINRRKQPNKERNQELEQEAGVRTNRVPLRLVNTGSRVRAPDHTFAPVSKHHPQPNYAQEPRQSSSSSKLFDDHHHSGHRSLVLPSRSSRKYDFAHRRDSPHDLGQDDSYFSSSSKTSTVAHEKEREHRRSANKRNHYGQPVYNNNWPGIEPKDQQEDQINHTRPSVERPPVIPPPVQLATPLAQVPKAREGSQHVPSVSRQIVTVVLPRYKDVETQTDLSLLAGLQKPSENIPKSSDDSADNGTHFYRGHEIQRRIQLLPDSPYLNTKPAPTDGIKHEPSYQHQELSNMQAYSFEHIGEQRHPGELVTSHIVPTQPRHYVQAPNSHHTNGRNQMQYLGQYHTSDYQPLHTNTSTEGWRNDRRLSDLVQRHEAGSPPRTMIASQQLGQRFGNRVRFQEPNLTFQRPEAPYTEDIDEFIRRIEEEDLGELSDALAVESNSVPVKTEEYLSLEELEDEGPKTTQDGERRRYEPLVGVDGFAENSDTEILMGPRTPEPISRLPVSRSTRCLGQDRAYSSLTGRVSRFGRGLVRPGQYRELYET</sequence>
<evidence type="ECO:0000313" key="2">
    <source>
        <dbReference type="EMBL" id="KAK0672849.1"/>
    </source>
</evidence>
<feature type="region of interest" description="Disordered" evidence="1">
    <location>
        <begin position="423"/>
        <end position="448"/>
    </location>
</feature>
<feature type="compositionally biased region" description="Basic and acidic residues" evidence="1">
    <location>
        <begin position="100"/>
        <end position="119"/>
    </location>
</feature>
<feature type="compositionally biased region" description="Low complexity" evidence="1">
    <location>
        <begin position="274"/>
        <end position="283"/>
    </location>
</feature>
<feature type="compositionally biased region" description="Basic and acidic residues" evidence="1">
    <location>
        <begin position="156"/>
        <end position="180"/>
    </location>
</feature>
<comment type="caution">
    <text evidence="2">The sequence shown here is derived from an EMBL/GenBank/DDBJ whole genome shotgun (WGS) entry which is preliminary data.</text>
</comment>
<keyword evidence="3" id="KW-1185">Reference proteome</keyword>
<dbReference type="Proteomes" id="UP001174997">
    <property type="component" value="Unassembled WGS sequence"/>
</dbReference>
<accession>A0AA39ZKQ0</accession>